<dbReference type="EMBL" id="JAKCXM010000531">
    <property type="protein sequence ID" value="KAJ0393101.1"/>
    <property type="molecule type" value="Genomic_DNA"/>
</dbReference>
<proteinExistence type="predicted"/>
<protein>
    <submittedName>
        <fullName evidence="4">Uncharacterized protein</fullName>
    </submittedName>
</protein>
<gene>
    <name evidence="4" type="ORF">P43SY_001651</name>
</gene>
<comment type="caution">
    <text evidence="4">The sequence shown here is derived from an EMBL/GenBank/DDBJ whole genome shotgun (WGS) entry which is preliminary data.</text>
</comment>
<feature type="region of interest" description="Disordered" evidence="1">
    <location>
        <begin position="456"/>
        <end position="545"/>
    </location>
</feature>
<evidence type="ECO:0000256" key="3">
    <source>
        <dbReference type="SAM" id="SignalP"/>
    </source>
</evidence>
<accession>A0AAD5LUL2</accession>
<evidence type="ECO:0000256" key="2">
    <source>
        <dbReference type="SAM" id="Phobius"/>
    </source>
</evidence>
<organism evidence="4 5">
    <name type="scientific">Pythium insidiosum</name>
    <name type="common">Pythiosis disease agent</name>
    <dbReference type="NCBI Taxonomy" id="114742"/>
    <lineage>
        <taxon>Eukaryota</taxon>
        <taxon>Sar</taxon>
        <taxon>Stramenopiles</taxon>
        <taxon>Oomycota</taxon>
        <taxon>Peronosporomycetes</taxon>
        <taxon>Pythiales</taxon>
        <taxon>Pythiaceae</taxon>
        <taxon>Pythium</taxon>
    </lineage>
</organism>
<keyword evidence="2" id="KW-0472">Membrane</keyword>
<dbReference type="AlphaFoldDB" id="A0AAD5LUL2"/>
<evidence type="ECO:0000313" key="5">
    <source>
        <dbReference type="Proteomes" id="UP001209570"/>
    </source>
</evidence>
<feature type="compositionally biased region" description="Polar residues" evidence="1">
    <location>
        <begin position="239"/>
        <end position="257"/>
    </location>
</feature>
<keyword evidence="3" id="KW-0732">Signal</keyword>
<evidence type="ECO:0000256" key="1">
    <source>
        <dbReference type="SAM" id="MobiDB-lite"/>
    </source>
</evidence>
<evidence type="ECO:0000313" key="4">
    <source>
        <dbReference type="EMBL" id="KAJ0393101.1"/>
    </source>
</evidence>
<feature type="compositionally biased region" description="Pro residues" evidence="1">
    <location>
        <begin position="224"/>
        <end position="233"/>
    </location>
</feature>
<feature type="signal peptide" evidence="3">
    <location>
        <begin position="1"/>
        <end position="38"/>
    </location>
</feature>
<feature type="transmembrane region" description="Helical" evidence="2">
    <location>
        <begin position="290"/>
        <end position="315"/>
    </location>
</feature>
<keyword evidence="2" id="KW-0812">Transmembrane</keyword>
<feature type="chain" id="PRO_5041940654" evidence="3">
    <location>
        <begin position="39"/>
        <end position="568"/>
    </location>
</feature>
<sequence>MGHHHPHLHQHRPSLRRPRPLAACAFAWLLVLTTVVNAGNIDQGYTQDGVTTYCQGVRGGAGPNALAFPELFPHSAGRCPIDVAMKASTTMVRQREPVTVTWSASVRQGDVPNNIFPSAVDPNSKRAKDIQSSFIKACKAGTNCAAIIDGTPDGPGADTGPFDDKGKKELKGYRFTFNDVGDYVIVGKVVLPGDPKLNVSASEFLVFQKIAVVDPKTPLTTAPAPAPTTPAPPAKSQDGKNSSSPTAAPSTKNSSNEVAEIAAVESPVPPSPDSSGARTTSSEEVSKGFFATHGAVVAAVIASCAVVGFIGFFVVRRRRTAQQTMAAKNADVFRVTDTDNDDPEHQDAGPSVTYVRKKSVRSVNESLPIMSRPSSGSVEDSPIDISKRGSELDTSFDIGPIHKIGAKGAASAANHRRSSSFDAKDSIAASSLAETGDHHKQRDYFESEVWHQSESSMDFSKREMSTMSEVDSDLPDSNSRRGGGFAESYASQGMFNEADEDRETAHRHSQASVDSYAFRPSGASVADSYGSRMSHTSGLYDDSMYERESSRISSMSFMSDRESTATDV</sequence>
<name>A0AAD5LUL2_PYTIN</name>
<keyword evidence="5" id="KW-1185">Reference proteome</keyword>
<dbReference type="Proteomes" id="UP001209570">
    <property type="component" value="Unassembled WGS sequence"/>
</dbReference>
<reference evidence="4" key="1">
    <citation type="submission" date="2021-12" db="EMBL/GenBank/DDBJ databases">
        <title>Prjna785345.</title>
        <authorList>
            <person name="Rujirawat T."/>
            <person name="Krajaejun T."/>
        </authorList>
    </citation>
    <scope>NUCLEOTIDE SEQUENCE</scope>
    <source>
        <strain evidence="4">Pi057C3</strain>
    </source>
</reference>
<keyword evidence="2" id="KW-1133">Transmembrane helix</keyword>
<feature type="region of interest" description="Disordered" evidence="1">
    <location>
        <begin position="218"/>
        <end position="280"/>
    </location>
</feature>